<proteinExistence type="predicted"/>
<keyword evidence="1" id="KW-0812">Transmembrane</keyword>
<dbReference type="Pfam" id="PF19700">
    <property type="entry name" value="DUF6198"/>
    <property type="match status" value="1"/>
</dbReference>
<dbReference type="EMBL" id="SUMG01000023">
    <property type="protein sequence ID" value="NBG89382.1"/>
    <property type="molecule type" value="Genomic_DNA"/>
</dbReference>
<accession>A0AA44BEV2</accession>
<keyword evidence="3" id="KW-1185">Reference proteome</keyword>
<evidence type="ECO:0000256" key="1">
    <source>
        <dbReference type="SAM" id="Phobius"/>
    </source>
</evidence>
<evidence type="ECO:0000313" key="2">
    <source>
        <dbReference type="EMBL" id="NBG89382.1"/>
    </source>
</evidence>
<protein>
    <recommendedName>
        <fullName evidence="4">YitT family protein</fullName>
    </recommendedName>
</protein>
<reference evidence="2 3" key="1">
    <citation type="submission" date="2019-04" db="EMBL/GenBank/DDBJ databases">
        <title>Isachenkonia alkalipeptolytica gen. nov. sp. nov. a new anaerobic, alkiliphilic organothrophic bacterium capable to reduce synthesized ferrihydrite isolated from a soda lake.</title>
        <authorList>
            <person name="Toshchakov S.V."/>
            <person name="Zavarzina D.G."/>
            <person name="Zhilina T.N."/>
            <person name="Kostrikina N.A."/>
            <person name="Kublanov I.V."/>
        </authorList>
    </citation>
    <scope>NUCLEOTIDE SEQUENCE [LARGE SCALE GENOMIC DNA]</scope>
    <source>
        <strain evidence="2 3">Z-1701</strain>
    </source>
</reference>
<feature type="transmembrane region" description="Helical" evidence="1">
    <location>
        <begin position="132"/>
        <end position="156"/>
    </location>
</feature>
<organism evidence="2 3">
    <name type="scientific">Isachenkonia alkalipeptolytica</name>
    <dbReference type="NCBI Taxonomy" id="2565777"/>
    <lineage>
        <taxon>Bacteria</taxon>
        <taxon>Bacillati</taxon>
        <taxon>Bacillota</taxon>
        <taxon>Clostridia</taxon>
        <taxon>Eubacteriales</taxon>
        <taxon>Clostridiaceae</taxon>
        <taxon>Isachenkonia</taxon>
    </lineage>
</organism>
<dbReference type="AlphaFoldDB" id="A0AA44BEV2"/>
<dbReference type="RefSeq" id="WP_160722997.1">
    <property type="nucleotide sequence ID" value="NZ_SUMG01000023.1"/>
</dbReference>
<sequence length="241" mass="26284">MIKAAESDTKKEFPIKTKKKVSAEVWARRLLIYISGLFLLAMGVAFSIKSGLGVSPVSSFPYALSLVFNMDVGLLSTIVFSFYVVLQIVLLRRNFQLKNLFQLAIASLFGFFVSLSNTIIAPLSPVGYFSQLALLGISLVLIAIGIIFYLAANVIPQPPEGLVLALQKVTKVPFSKVKVMFDVTSVSLAGLLLIFFHGNVVGLREGTVIAALGVGKLIGIFSKWIKPPVLRFCKNDIVEKE</sequence>
<dbReference type="Proteomes" id="UP000449710">
    <property type="component" value="Unassembled WGS sequence"/>
</dbReference>
<evidence type="ECO:0008006" key="4">
    <source>
        <dbReference type="Google" id="ProtNLM"/>
    </source>
</evidence>
<feature type="transmembrane region" description="Helical" evidence="1">
    <location>
        <begin position="208"/>
        <end position="225"/>
    </location>
</feature>
<dbReference type="InterPro" id="IPR038750">
    <property type="entry name" value="YczE/YyaS-like"/>
</dbReference>
<feature type="transmembrane region" description="Helical" evidence="1">
    <location>
        <begin position="72"/>
        <end position="91"/>
    </location>
</feature>
<dbReference type="PANTHER" id="PTHR40078:SF1">
    <property type="entry name" value="INTEGRAL MEMBRANE PROTEIN"/>
    <property type="match status" value="1"/>
</dbReference>
<keyword evidence="1" id="KW-1133">Transmembrane helix</keyword>
<feature type="transmembrane region" description="Helical" evidence="1">
    <location>
        <begin position="177"/>
        <end position="196"/>
    </location>
</feature>
<comment type="caution">
    <text evidence="2">The sequence shown here is derived from an EMBL/GenBank/DDBJ whole genome shotgun (WGS) entry which is preliminary data.</text>
</comment>
<feature type="transmembrane region" description="Helical" evidence="1">
    <location>
        <begin position="103"/>
        <end position="120"/>
    </location>
</feature>
<feature type="transmembrane region" description="Helical" evidence="1">
    <location>
        <begin position="30"/>
        <end position="52"/>
    </location>
</feature>
<name>A0AA44BEV2_9CLOT</name>
<keyword evidence="1" id="KW-0472">Membrane</keyword>
<evidence type="ECO:0000313" key="3">
    <source>
        <dbReference type="Proteomes" id="UP000449710"/>
    </source>
</evidence>
<dbReference type="PANTHER" id="PTHR40078">
    <property type="entry name" value="INTEGRAL MEMBRANE PROTEIN-RELATED"/>
    <property type="match status" value="1"/>
</dbReference>
<gene>
    <name evidence="2" type="ORF">ISALK_12865</name>
</gene>